<feature type="transmembrane region" description="Helical" evidence="1">
    <location>
        <begin position="45"/>
        <end position="62"/>
    </location>
</feature>
<evidence type="ECO:0000313" key="3">
    <source>
        <dbReference type="Proteomes" id="UP000692816"/>
    </source>
</evidence>
<keyword evidence="1" id="KW-1133">Transmembrane helix</keyword>
<evidence type="ECO:0000313" key="2">
    <source>
        <dbReference type="EMBL" id="MBO1430511.1"/>
    </source>
</evidence>
<dbReference type="RefSeq" id="WP_207833203.1">
    <property type="nucleotide sequence ID" value="NZ_CP088282.1"/>
</dbReference>
<dbReference type="Proteomes" id="UP000692816">
    <property type="component" value="Unassembled WGS sequence"/>
</dbReference>
<keyword evidence="3" id="KW-1185">Reference proteome</keyword>
<accession>A0ABS3MG99</accession>
<keyword evidence="1" id="KW-0472">Membrane</keyword>
<sequence>MKINIAMPDTYALRARLVPAIVAGAPALALAAILISWTSFNFTQLVAAVGLTALFSVFNNVARERGKAIEPDLYEKMGGMPSIVMLRHGDDTFDEATKAKMHGFLSRTLGETAPTPEQERVDPVAADGFYKRGCDWLRENTRDAKKFPLVLGENINYGFHRNLLGLRTPGFCLNALIVVACAGMLYLQVPIDMSRRFDQALVTVIGVAILHALYLAFFVNERVTFQAARLYARQLLLSIDKLNKSPPAASRARSRAKKAS</sequence>
<feature type="transmembrane region" description="Helical" evidence="1">
    <location>
        <begin position="201"/>
        <end position="219"/>
    </location>
</feature>
<organism evidence="2 3">
    <name type="scientific">Bradyrhizobium quebecense</name>
    <dbReference type="NCBI Taxonomy" id="2748629"/>
    <lineage>
        <taxon>Bacteria</taxon>
        <taxon>Pseudomonadati</taxon>
        <taxon>Pseudomonadota</taxon>
        <taxon>Alphaproteobacteria</taxon>
        <taxon>Hyphomicrobiales</taxon>
        <taxon>Nitrobacteraceae</taxon>
        <taxon>Bradyrhizobium</taxon>
    </lineage>
</organism>
<protein>
    <submittedName>
        <fullName evidence="2">Uncharacterized protein</fullName>
    </submittedName>
</protein>
<feature type="transmembrane region" description="Helical" evidence="1">
    <location>
        <begin position="171"/>
        <end position="189"/>
    </location>
</feature>
<feature type="transmembrane region" description="Helical" evidence="1">
    <location>
        <begin position="20"/>
        <end position="39"/>
    </location>
</feature>
<comment type="caution">
    <text evidence="2">The sequence shown here is derived from an EMBL/GenBank/DDBJ whole genome shotgun (WGS) entry which is preliminary data.</text>
</comment>
<keyword evidence="1" id="KW-0812">Transmembrane</keyword>
<gene>
    <name evidence="2" type="ORF">J4P68_13800</name>
</gene>
<dbReference type="EMBL" id="JAGEPA010000001">
    <property type="protein sequence ID" value="MBO1430511.1"/>
    <property type="molecule type" value="Genomic_DNA"/>
</dbReference>
<evidence type="ECO:0000256" key="1">
    <source>
        <dbReference type="SAM" id="Phobius"/>
    </source>
</evidence>
<reference evidence="2" key="1">
    <citation type="journal article" date="2021" name="Int. J. Syst. Evol. Microbiol.">
        <title>Bradyrhizobium septentrionale sp. nov. (sv. septentrionale) and Bradyrhizobium quebecense sp. nov. (sv. septentrionale) associated with legumes native to Canada possess rearranged symbiosis genes and numerous insertion sequences.</title>
        <authorList>
            <person name="Bromfield E.S.P."/>
            <person name="Cloutier S."/>
        </authorList>
    </citation>
    <scope>NUCLEOTIDE SEQUENCE</scope>
    <source>
        <strain evidence="2">12S5</strain>
    </source>
</reference>
<proteinExistence type="predicted"/>
<name>A0ABS3MG99_9BRAD</name>